<dbReference type="InterPro" id="IPR011767">
    <property type="entry name" value="GLR_AS"/>
</dbReference>
<dbReference type="SUPFAM" id="SSF47616">
    <property type="entry name" value="GST C-terminal domain-like"/>
    <property type="match status" value="1"/>
</dbReference>
<dbReference type="InterPro" id="IPR040079">
    <property type="entry name" value="Glutathione_S-Trfase"/>
</dbReference>
<dbReference type="SFLD" id="SFLDG01182">
    <property type="entry name" value="Prostaglandin_E_synthase_like"/>
    <property type="match status" value="1"/>
</dbReference>
<proteinExistence type="predicted"/>
<evidence type="ECO:0000259" key="1">
    <source>
        <dbReference type="Pfam" id="PF13417"/>
    </source>
</evidence>
<dbReference type="PROSITE" id="PS00195">
    <property type="entry name" value="GLUTAREDOXIN_1"/>
    <property type="match status" value="1"/>
</dbReference>
<sequence>MAFARVWRRIAPVAFRELKASRRNNVAATALSLGVGASATALTTQRCWKQSTLCEAATGHTAAPVPAIPALVEDLPRDILLEKCTVRLYQFESCPFCRKARAALDHLKVPYTIVEVHPLSKEETKEIAPDYKKVPILSVVTPDGRHFQLRDSKTIVSAFVRGSPVGAKVPPPSATSSTKVMWPSEAAEGTVADQWLRWTDKVLVQCVVLNVYRNLTESAETFSYLLTHRSFSWFASRSAAWSGTVVMWGVAKSRKRKYEISDERLALFEALDDFAHAVEAGGAPFMAGARPGSIDFNVYGIIRSAEGCQTERDLLSRCICIRPWFDAMVEACGPSAAVNIDDVQRGS</sequence>
<dbReference type="SUPFAM" id="SSF52833">
    <property type="entry name" value="Thioredoxin-like"/>
    <property type="match status" value="1"/>
</dbReference>
<reference evidence="2" key="1">
    <citation type="submission" date="2021-01" db="EMBL/GenBank/DDBJ databases">
        <authorList>
            <person name="Corre E."/>
            <person name="Pelletier E."/>
            <person name="Niang G."/>
            <person name="Scheremetjew M."/>
            <person name="Finn R."/>
            <person name="Kale V."/>
            <person name="Holt S."/>
            <person name="Cochrane G."/>
            <person name="Meng A."/>
            <person name="Brown T."/>
            <person name="Cohen L."/>
        </authorList>
    </citation>
    <scope>NUCLEOTIDE SEQUENCE</scope>
</reference>
<dbReference type="PANTHER" id="PTHR12782:SF5">
    <property type="entry name" value="PROSTAGLANDIN E SYNTHASE 2"/>
    <property type="match status" value="1"/>
</dbReference>
<dbReference type="InterPro" id="IPR004045">
    <property type="entry name" value="Glutathione_S-Trfase_N"/>
</dbReference>
<dbReference type="InterPro" id="IPR034334">
    <property type="entry name" value="PGES2"/>
</dbReference>
<protein>
    <recommendedName>
        <fullName evidence="1">GST N-terminal domain-containing protein</fullName>
    </recommendedName>
</protein>
<dbReference type="PANTHER" id="PTHR12782">
    <property type="entry name" value="MICROSOMAL PROSTAGLANDIN E SYNTHASE-2"/>
    <property type="match status" value="1"/>
</dbReference>
<accession>A0A7S1FEL2</accession>
<name>A0A7S1FEL2_NOCSC</name>
<dbReference type="GO" id="GO:0005739">
    <property type="term" value="C:mitochondrion"/>
    <property type="evidence" value="ECO:0007669"/>
    <property type="project" value="TreeGrafter"/>
</dbReference>
<dbReference type="SFLD" id="SFLDG01203">
    <property type="entry name" value="Prostaglandin_E_synthase_like1"/>
    <property type="match status" value="1"/>
</dbReference>
<dbReference type="Gene3D" id="3.40.30.10">
    <property type="entry name" value="Glutaredoxin"/>
    <property type="match status" value="1"/>
</dbReference>
<dbReference type="SFLD" id="SFLDS00019">
    <property type="entry name" value="Glutathione_Transferase_(cytos"/>
    <property type="match status" value="1"/>
</dbReference>
<organism evidence="2">
    <name type="scientific">Noctiluca scintillans</name>
    <name type="common">Sea sparkle</name>
    <name type="synonym">Red tide dinoflagellate</name>
    <dbReference type="NCBI Taxonomy" id="2966"/>
    <lineage>
        <taxon>Eukaryota</taxon>
        <taxon>Sar</taxon>
        <taxon>Alveolata</taxon>
        <taxon>Dinophyceae</taxon>
        <taxon>Noctilucales</taxon>
        <taxon>Noctilucaceae</taxon>
        <taxon>Noctiluca</taxon>
    </lineage>
</organism>
<dbReference type="InterPro" id="IPR036282">
    <property type="entry name" value="Glutathione-S-Trfase_C_sf"/>
</dbReference>
<gene>
    <name evidence="2" type="ORF">NSCI0253_LOCUS35605</name>
</gene>
<dbReference type="Gene3D" id="1.20.1050.10">
    <property type="match status" value="1"/>
</dbReference>
<dbReference type="InterPro" id="IPR036249">
    <property type="entry name" value="Thioredoxin-like_sf"/>
</dbReference>
<dbReference type="PROSITE" id="PS51354">
    <property type="entry name" value="GLUTAREDOXIN_2"/>
    <property type="match status" value="1"/>
</dbReference>
<evidence type="ECO:0000313" key="2">
    <source>
        <dbReference type="EMBL" id="CAD8861250.1"/>
    </source>
</evidence>
<dbReference type="AlphaFoldDB" id="A0A7S1FEL2"/>
<dbReference type="Pfam" id="PF13417">
    <property type="entry name" value="GST_N_3"/>
    <property type="match status" value="1"/>
</dbReference>
<feature type="domain" description="GST N-terminal" evidence="1">
    <location>
        <begin position="88"/>
        <end position="157"/>
    </location>
</feature>
<dbReference type="GO" id="GO:0050220">
    <property type="term" value="F:prostaglandin-E synthase activity"/>
    <property type="evidence" value="ECO:0007669"/>
    <property type="project" value="InterPro"/>
</dbReference>
<dbReference type="EMBL" id="HBFQ01049910">
    <property type="protein sequence ID" value="CAD8861250.1"/>
    <property type="molecule type" value="Transcribed_RNA"/>
</dbReference>